<name>A0A7J7ZX78_MYOMY</name>
<protein>
    <submittedName>
        <fullName evidence="2">Uncharacterized protein</fullName>
    </submittedName>
</protein>
<organism evidence="2 3">
    <name type="scientific">Myotis myotis</name>
    <name type="common">Greater mouse-eared bat</name>
    <name type="synonym">Vespertilio myotis</name>
    <dbReference type="NCBI Taxonomy" id="51298"/>
    <lineage>
        <taxon>Eukaryota</taxon>
        <taxon>Metazoa</taxon>
        <taxon>Chordata</taxon>
        <taxon>Craniata</taxon>
        <taxon>Vertebrata</taxon>
        <taxon>Euteleostomi</taxon>
        <taxon>Mammalia</taxon>
        <taxon>Eutheria</taxon>
        <taxon>Laurasiatheria</taxon>
        <taxon>Chiroptera</taxon>
        <taxon>Yangochiroptera</taxon>
        <taxon>Vespertilionidae</taxon>
        <taxon>Myotis</taxon>
    </lineage>
</organism>
<dbReference type="Proteomes" id="UP000527355">
    <property type="component" value="Unassembled WGS sequence"/>
</dbReference>
<evidence type="ECO:0000313" key="2">
    <source>
        <dbReference type="EMBL" id="KAF6378721.1"/>
    </source>
</evidence>
<gene>
    <name evidence="2" type="ORF">mMyoMyo1_009647</name>
</gene>
<comment type="caution">
    <text evidence="2">The sequence shown here is derived from an EMBL/GenBank/DDBJ whole genome shotgun (WGS) entry which is preliminary data.</text>
</comment>
<dbReference type="EMBL" id="JABWUV010000002">
    <property type="protein sequence ID" value="KAF6378721.1"/>
    <property type="molecule type" value="Genomic_DNA"/>
</dbReference>
<evidence type="ECO:0000256" key="1">
    <source>
        <dbReference type="SAM" id="MobiDB-lite"/>
    </source>
</evidence>
<feature type="compositionally biased region" description="Polar residues" evidence="1">
    <location>
        <begin position="13"/>
        <end position="26"/>
    </location>
</feature>
<keyword evidence="3" id="KW-1185">Reference proteome</keyword>
<dbReference type="AlphaFoldDB" id="A0A7J7ZX78"/>
<feature type="region of interest" description="Disordered" evidence="1">
    <location>
        <begin position="1"/>
        <end position="125"/>
    </location>
</feature>
<accession>A0A7J7ZX78</accession>
<feature type="compositionally biased region" description="Gly residues" evidence="1">
    <location>
        <begin position="29"/>
        <end position="38"/>
    </location>
</feature>
<reference evidence="2 3" key="1">
    <citation type="journal article" date="2020" name="Nature">
        <title>Six reference-quality genomes reveal evolution of bat adaptations.</title>
        <authorList>
            <person name="Jebb D."/>
            <person name="Huang Z."/>
            <person name="Pippel M."/>
            <person name="Hughes G.M."/>
            <person name="Lavrichenko K."/>
            <person name="Devanna P."/>
            <person name="Winkler S."/>
            <person name="Jermiin L.S."/>
            <person name="Skirmuntt E.C."/>
            <person name="Katzourakis A."/>
            <person name="Burkitt-Gray L."/>
            <person name="Ray D.A."/>
            <person name="Sullivan K.A.M."/>
            <person name="Roscito J.G."/>
            <person name="Kirilenko B.M."/>
            <person name="Davalos L.M."/>
            <person name="Corthals A.P."/>
            <person name="Power M.L."/>
            <person name="Jones G."/>
            <person name="Ransome R.D."/>
            <person name="Dechmann D.K.N."/>
            <person name="Locatelli A.G."/>
            <person name="Puechmaille S.J."/>
            <person name="Fedrigo O."/>
            <person name="Jarvis E.D."/>
            <person name="Hiller M."/>
            <person name="Vernes S.C."/>
            <person name="Myers E.W."/>
            <person name="Teeling E.C."/>
        </authorList>
    </citation>
    <scope>NUCLEOTIDE SEQUENCE [LARGE SCALE GENOMIC DNA]</scope>
    <source>
        <strain evidence="2">MMyoMyo1</strain>
        <tissue evidence="2">Flight muscle</tissue>
    </source>
</reference>
<sequence length="125" mass="13161">MSEWMNVAGVAHQPNSLSPRRSQPSVYQGGPGQGGGGAPARERPRPHHGHRWGRSLSRPLVQGVRGGTGAGLKGPESMHPHRPNQFSETQLPESAAPPEARALEPSPEALGMGGGSRCQGESHRV</sequence>
<proteinExistence type="predicted"/>
<evidence type="ECO:0000313" key="3">
    <source>
        <dbReference type="Proteomes" id="UP000527355"/>
    </source>
</evidence>
<feature type="compositionally biased region" description="Basic residues" evidence="1">
    <location>
        <begin position="44"/>
        <end position="53"/>
    </location>
</feature>